<reference evidence="2 3" key="1">
    <citation type="submission" date="2019-03" db="EMBL/GenBank/DDBJ databases">
        <title>Metabolic potential of uncultured bacteria and archaea associated with petroleum seepage in deep-sea sediments.</title>
        <authorList>
            <person name="Dong X."/>
            <person name="Hubert C."/>
        </authorList>
    </citation>
    <scope>NUCLEOTIDE SEQUENCE [LARGE SCALE GENOMIC DNA]</scope>
    <source>
        <strain evidence="2">E29_bin52</strain>
    </source>
</reference>
<feature type="transmembrane region" description="Helical" evidence="1">
    <location>
        <begin position="161"/>
        <end position="181"/>
    </location>
</feature>
<feature type="transmembrane region" description="Helical" evidence="1">
    <location>
        <begin position="375"/>
        <end position="395"/>
    </location>
</feature>
<keyword evidence="1" id="KW-1133">Transmembrane helix</keyword>
<proteinExistence type="predicted"/>
<name>A0A523WD39_UNCAE</name>
<evidence type="ECO:0000313" key="3">
    <source>
        <dbReference type="Proteomes" id="UP000319130"/>
    </source>
</evidence>
<keyword evidence="1" id="KW-0812">Transmembrane</keyword>
<accession>A0A523WD39</accession>
<feature type="transmembrane region" description="Helical" evidence="1">
    <location>
        <begin position="12"/>
        <end position="36"/>
    </location>
</feature>
<feature type="transmembrane region" description="Helical" evidence="1">
    <location>
        <begin position="87"/>
        <end position="112"/>
    </location>
</feature>
<keyword evidence="1" id="KW-0472">Membrane</keyword>
<feature type="transmembrane region" description="Helical" evidence="1">
    <location>
        <begin position="229"/>
        <end position="246"/>
    </location>
</feature>
<feature type="transmembrane region" description="Helical" evidence="1">
    <location>
        <begin position="297"/>
        <end position="327"/>
    </location>
</feature>
<dbReference type="EMBL" id="SOIZ01000019">
    <property type="protein sequence ID" value="TET64932.1"/>
    <property type="molecule type" value="Genomic_DNA"/>
</dbReference>
<organism evidence="2 3">
    <name type="scientific">Aerophobetes bacterium</name>
    <dbReference type="NCBI Taxonomy" id="2030807"/>
    <lineage>
        <taxon>Bacteria</taxon>
        <taxon>Candidatus Aerophobota</taxon>
    </lineage>
</organism>
<dbReference type="Proteomes" id="UP000319130">
    <property type="component" value="Unassembled WGS sequence"/>
</dbReference>
<gene>
    <name evidence="2" type="ORF">E3J48_00395</name>
</gene>
<dbReference type="Pfam" id="PF04165">
    <property type="entry name" value="DUF401"/>
    <property type="match status" value="1"/>
</dbReference>
<dbReference type="AlphaFoldDB" id="A0A523WD39"/>
<dbReference type="PANTHER" id="PTHR39556">
    <property type="entry name" value="PROTEIN, PUTATIVE-RELATED"/>
    <property type="match status" value="1"/>
</dbReference>
<evidence type="ECO:0000313" key="2">
    <source>
        <dbReference type="EMBL" id="TET64932.1"/>
    </source>
</evidence>
<sequence length="400" mass="44236">MAAGPSNKGIRYIWIGMLAISLIVGLLFGMSPFSVLVEFVKTALHVDTLKLVGIIILVVFLGNLLKERGHLGQLTRSLETLIRAPRVSIILPSAFMGLLPMPAGALLSAHMVDEPGDRVGLSPERKTFLNYWFRHVWEYSWPLYPAMILASAVLDVPVREIILHLFPLPLAAIAFGALFGLRKFPPRPANSPHRERGSRSQYLGLRDLFTSIWPILAVILLVLVFKVEYVLALLIIVTVFIVLGSIRPRKIGRALRQSLSPGMILLILSAMIFKRILEISGALAFVPDFFGRIGLSPLIALFATPFLVAILTGLTIAFVGGTFPLLLPLMTQSDLNFTYLMLAYVGGFSGMLLSPVHLCLLFSTEYFRADLKKVYRLLYLPVSLVVLTALAILFLNKLFA</sequence>
<feature type="transmembrane region" description="Helical" evidence="1">
    <location>
        <begin position="339"/>
        <end position="363"/>
    </location>
</feature>
<comment type="caution">
    <text evidence="2">The sequence shown here is derived from an EMBL/GenBank/DDBJ whole genome shotgun (WGS) entry which is preliminary data.</text>
</comment>
<protein>
    <submittedName>
        <fullName evidence="2">DUF401 family protein</fullName>
    </submittedName>
</protein>
<feature type="transmembrane region" description="Helical" evidence="1">
    <location>
        <begin position="202"/>
        <end position="223"/>
    </location>
</feature>
<evidence type="ECO:0000256" key="1">
    <source>
        <dbReference type="SAM" id="Phobius"/>
    </source>
</evidence>
<dbReference type="InterPro" id="IPR007294">
    <property type="entry name" value="DUF401"/>
</dbReference>
<feature type="transmembrane region" description="Helical" evidence="1">
    <location>
        <begin position="48"/>
        <end position="66"/>
    </location>
</feature>
<dbReference type="PANTHER" id="PTHR39556:SF1">
    <property type="entry name" value="PROTEIN, PUTATIVE-RELATED"/>
    <property type="match status" value="1"/>
</dbReference>